<gene>
    <name evidence="2" type="ORF">MENT_LOCUS45521</name>
</gene>
<feature type="domain" description="PAZ" evidence="1">
    <location>
        <begin position="10"/>
        <end position="118"/>
    </location>
</feature>
<dbReference type="Proteomes" id="UP000580250">
    <property type="component" value="Unassembled WGS sequence"/>
</dbReference>
<dbReference type="GO" id="GO:0003723">
    <property type="term" value="F:RNA binding"/>
    <property type="evidence" value="ECO:0007669"/>
    <property type="project" value="InterPro"/>
</dbReference>
<dbReference type="CDD" id="cd02846">
    <property type="entry name" value="PAZ_argonaute_like"/>
    <property type="match status" value="1"/>
</dbReference>
<dbReference type="EMBL" id="CAJEWN010000960">
    <property type="protein sequence ID" value="CAD2192623.1"/>
    <property type="molecule type" value="Genomic_DNA"/>
</dbReference>
<protein>
    <recommendedName>
        <fullName evidence="1">PAZ domain-containing protein</fullName>
    </recommendedName>
</protein>
<dbReference type="Pfam" id="PF02170">
    <property type="entry name" value="PAZ"/>
    <property type="match status" value="1"/>
</dbReference>
<organism evidence="2 3">
    <name type="scientific">Meloidogyne enterolobii</name>
    <name type="common">Root-knot nematode worm</name>
    <name type="synonym">Meloidogyne mayaguensis</name>
    <dbReference type="NCBI Taxonomy" id="390850"/>
    <lineage>
        <taxon>Eukaryota</taxon>
        <taxon>Metazoa</taxon>
        <taxon>Ecdysozoa</taxon>
        <taxon>Nematoda</taxon>
        <taxon>Chromadorea</taxon>
        <taxon>Rhabditida</taxon>
        <taxon>Tylenchina</taxon>
        <taxon>Tylenchomorpha</taxon>
        <taxon>Tylenchoidea</taxon>
        <taxon>Meloidogynidae</taxon>
        <taxon>Meloidogyninae</taxon>
        <taxon>Meloidogyne</taxon>
    </lineage>
</organism>
<dbReference type="AlphaFoldDB" id="A0A6V7X095"/>
<reference evidence="2 3" key="1">
    <citation type="submission" date="2020-08" db="EMBL/GenBank/DDBJ databases">
        <authorList>
            <person name="Koutsovoulos G."/>
            <person name="Danchin GJ E."/>
        </authorList>
    </citation>
    <scope>NUCLEOTIDE SEQUENCE [LARGE SCALE GENOMIC DNA]</scope>
</reference>
<dbReference type="InterPro" id="IPR036085">
    <property type="entry name" value="PAZ_dom_sf"/>
</dbReference>
<evidence type="ECO:0000259" key="1">
    <source>
        <dbReference type="PROSITE" id="PS50821"/>
    </source>
</evidence>
<accession>A0A6V7X095</accession>
<sequence length="195" mass="22705">MSNLLERISKILDCTIDNVRQRLTNKCDRDRVLNEIRGKALKTNYLDRNGKKQKIYCDGISSLGSHQIMAYGNLKQPFNICVSAYFHARHKIMLKYPFHPCIQFKNCYYPLELLDLVEDFDESDSDSPIIMKNLRKKASSSSESVQSLDSFSTNSTFKEKQSTEASDELRRGILWLYVNDKKMWEKHTITLFSSK</sequence>
<proteinExistence type="predicted"/>
<dbReference type="PROSITE" id="PS50821">
    <property type="entry name" value="PAZ"/>
    <property type="match status" value="1"/>
</dbReference>
<comment type="caution">
    <text evidence="2">The sequence shown here is derived from an EMBL/GenBank/DDBJ whole genome shotgun (WGS) entry which is preliminary data.</text>
</comment>
<dbReference type="Gene3D" id="2.170.260.10">
    <property type="entry name" value="paz domain"/>
    <property type="match status" value="1"/>
</dbReference>
<evidence type="ECO:0000313" key="2">
    <source>
        <dbReference type="EMBL" id="CAD2192623.1"/>
    </source>
</evidence>
<name>A0A6V7X095_MELEN</name>
<dbReference type="SUPFAM" id="SSF101690">
    <property type="entry name" value="PAZ domain"/>
    <property type="match status" value="1"/>
</dbReference>
<evidence type="ECO:0000313" key="3">
    <source>
        <dbReference type="Proteomes" id="UP000580250"/>
    </source>
</evidence>
<dbReference type="InterPro" id="IPR003100">
    <property type="entry name" value="PAZ_dom"/>
</dbReference>